<dbReference type="SUPFAM" id="SSF54928">
    <property type="entry name" value="RNA-binding domain, RBD"/>
    <property type="match status" value="3"/>
</dbReference>
<dbReference type="FunFam" id="3.30.70.330:FF:000145">
    <property type="entry name" value="Putative RNP domain-containing protein"/>
    <property type="match status" value="1"/>
</dbReference>
<proteinExistence type="predicted"/>
<dbReference type="InterPro" id="IPR035979">
    <property type="entry name" value="RBD_domain_sf"/>
</dbReference>
<dbReference type="GO" id="GO:0005737">
    <property type="term" value="C:cytoplasm"/>
    <property type="evidence" value="ECO:0007669"/>
    <property type="project" value="TreeGrafter"/>
</dbReference>
<keyword evidence="6" id="KW-1185">Reference proteome</keyword>
<accession>A0A124GRT6</accession>
<feature type="domain" description="RRM" evidence="4">
    <location>
        <begin position="356"/>
        <end position="433"/>
    </location>
</feature>
<feature type="region of interest" description="Disordered" evidence="3">
    <location>
        <begin position="1"/>
        <end position="81"/>
    </location>
</feature>
<feature type="compositionally biased region" description="Basic and acidic residues" evidence="3">
    <location>
        <begin position="1"/>
        <end position="11"/>
    </location>
</feature>
<dbReference type="InterPro" id="IPR050374">
    <property type="entry name" value="RRT5_SRSF_SR"/>
</dbReference>
<keyword evidence="1 2" id="KW-0694">RNA-binding</keyword>
<feature type="compositionally biased region" description="Gly residues" evidence="3">
    <location>
        <begin position="65"/>
        <end position="75"/>
    </location>
</feature>
<dbReference type="SMART" id="SM00360">
    <property type="entry name" value="RRM"/>
    <property type="match status" value="2"/>
</dbReference>
<dbReference type="Gene3D" id="3.30.70.330">
    <property type="match status" value="3"/>
</dbReference>
<protein>
    <recommendedName>
        <fullName evidence="4">RRM domain-containing protein</fullName>
    </recommendedName>
</protein>
<dbReference type="FunFam" id="3.30.70.330:FF:000280">
    <property type="entry name" value="RNA-binding domain-containing protein"/>
    <property type="match status" value="1"/>
</dbReference>
<evidence type="ECO:0000259" key="4">
    <source>
        <dbReference type="PROSITE" id="PS50102"/>
    </source>
</evidence>
<dbReference type="InterPro" id="IPR000504">
    <property type="entry name" value="RRM_dom"/>
</dbReference>
<feature type="compositionally biased region" description="Basic residues" evidence="3">
    <location>
        <begin position="12"/>
        <end position="36"/>
    </location>
</feature>
<dbReference type="PROSITE" id="PS50102">
    <property type="entry name" value="RRM"/>
    <property type="match status" value="2"/>
</dbReference>
<dbReference type="GO" id="GO:0003729">
    <property type="term" value="F:mRNA binding"/>
    <property type="evidence" value="ECO:0007669"/>
    <property type="project" value="TreeGrafter"/>
</dbReference>
<feature type="compositionally biased region" description="Low complexity" evidence="3">
    <location>
        <begin position="53"/>
        <end position="64"/>
    </location>
</feature>
<feature type="domain" description="RRM" evidence="4">
    <location>
        <begin position="184"/>
        <end position="264"/>
    </location>
</feature>
<dbReference type="GO" id="GO:0005634">
    <property type="term" value="C:nucleus"/>
    <property type="evidence" value="ECO:0007669"/>
    <property type="project" value="TreeGrafter"/>
</dbReference>
<dbReference type="GO" id="GO:1990904">
    <property type="term" value="C:ribonucleoprotein complex"/>
    <property type="evidence" value="ECO:0007669"/>
    <property type="project" value="TreeGrafter"/>
</dbReference>
<dbReference type="Proteomes" id="UP000055045">
    <property type="component" value="Unassembled WGS sequence"/>
</dbReference>
<feature type="compositionally biased region" description="Gly residues" evidence="3">
    <location>
        <begin position="311"/>
        <end position="330"/>
    </location>
</feature>
<evidence type="ECO:0000313" key="5">
    <source>
        <dbReference type="EMBL" id="KUM62271.1"/>
    </source>
</evidence>
<dbReference type="PANTHER" id="PTHR23003:SF3">
    <property type="entry name" value="FI21236P1-RELATED"/>
    <property type="match status" value="1"/>
</dbReference>
<feature type="compositionally biased region" description="Basic and acidic residues" evidence="3">
    <location>
        <begin position="37"/>
        <end position="46"/>
    </location>
</feature>
<reference evidence="5 6" key="1">
    <citation type="submission" date="2015-10" db="EMBL/GenBank/DDBJ databases">
        <title>Genome sequencing of Penicillium freii.</title>
        <authorList>
            <person name="Nguyen H.D."/>
            <person name="Visagie C.M."/>
            <person name="Seifert K.A."/>
        </authorList>
    </citation>
    <scope>NUCLEOTIDE SEQUENCE [LARGE SCALE GENOMIC DNA]</scope>
    <source>
        <strain evidence="5 6">DAOM 242723</strain>
    </source>
</reference>
<evidence type="ECO:0000313" key="6">
    <source>
        <dbReference type="Proteomes" id="UP000055045"/>
    </source>
</evidence>
<dbReference type="InterPro" id="IPR012677">
    <property type="entry name" value="Nucleotide-bd_a/b_plait_sf"/>
</dbReference>
<gene>
    <name evidence="5" type="ORF">ACN42_g4850</name>
</gene>
<dbReference type="AlphaFoldDB" id="A0A124GRT6"/>
<evidence type="ECO:0000256" key="3">
    <source>
        <dbReference type="SAM" id="MobiDB-lite"/>
    </source>
</evidence>
<evidence type="ECO:0000256" key="2">
    <source>
        <dbReference type="PROSITE-ProRule" id="PRU00176"/>
    </source>
</evidence>
<dbReference type="Pfam" id="PF00076">
    <property type="entry name" value="RRM_1"/>
    <property type="match status" value="2"/>
</dbReference>
<comment type="caution">
    <text evidence="5">The sequence shown here is derived from an EMBL/GenBank/DDBJ whole genome shotgun (WGS) entry which is preliminary data.</text>
</comment>
<feature type="region of interest" description="Disordered" evidence="3">
    <location>
        <begin position="311"/>
        <end position="345"/>
    </location>
</feature>
<sequence length="459" mass="48775">MSDHIQRERSRSPRRRSSRSPPRRTRRSYSPRSRSRSRGERDEYRRPERRSRSPLSTSGAAAGPSGSGSPFGGRSGYPPARFEDRTVAKENMMQTVRDSSQQDRRVYVGNLSIVEYATRDQAQNAVNTLSNQSLMGRLVYVREDRESEPRFVGGPPRGDFGPGARGGFGGGFGGHPGGAGGGGRQIYVSNLPFNVGWQDLKDLFRSAAQQGAVIRADVHTDPTGRPKGSGIVAFESPDDARNAIAQFNGYDWQGRPLEVREDRFAGGGPGFGGRGGFGGGFGGRGGFGGPMGRGGFAGRGGFGGGFPARGGFGGPPGGHGGFPGAGGFEHGGAPPVPSGPPNPFTDYATSNGEKSAVIYVRNLPWSTCNEDLIDLFSTIGKVDRAEIQYEPNGRSRGTGVVQFDTPDTAETAIAKFSGYQYGGRPLGITFVKYMNAGPGPEEMMEGQESTIGLTQDQIM</sequence>
<name>A0A124GRT6_PENFR</name>
<organism evidence="5 6">
    <name type="scientific">Penicillium freii</name>
    <dbReference type="NCBI Taxonomy" id="48697"/>
    <lineage>
        <taxon>Eukaryota</taxon>
        <taxon>Fungi</taxon>
        <taxon>Dikarya</taxon>
        <taxon>Ascomycota</taxon>
        <taxon>Pezizomycotina</taxon>
        <taxon>Eurotiomycetes</taxon>
        <taxon>Eurotiomycetidae</taxon>
        <taxon>Eurotiales</taxon>
        <taxon>Aspergillaceae</taxon>
        <taxon>Penicillium</taxon>
    </lineage>
</organism>
<dbReference type="STRING" id="48697.A0A124GRT6"/>
<dbReference type="PANTHER" id="PTHR23003">
    <property type="entry name" value="RNA RECOGNITION MOTIF RRM DOMAIN CONTAINING PROTEIN"/>
    <property type="match status" value="1"/>
</dbReference>
<dbReference type="EMBL" id="LLXE01000106">
    <property type="protein sequence ID" value="KUM62271.1"/>
    <property type="molecule type" value="Genomic_DNA"/>
</dbReference>
<feature type="compositionally biased region" description="Pro residues" evidence="3">
    <location>
        <begin position="334"/>
        <end position="343"/>
    </location>
</feature>
<evidence type="ECO:0000256" key="1">
    <source>
        <dbReference type="ARBA" id="ARBA00022884"/>
    </source>
</evidence>